<dbReference type="AlphaFoldDB" id="A0A7W4PB82"/>
<dbReference type="RefSeq" id="WP_182968599.1">
    <property type="nucleotide sequence ID" value="NZ_BAABGC010000060.1"/>
</dbReference>
<accession>A0A7W4PB82</accession>
<evidence type="ECO:0000313" key="5">
    <source>
        <dbReference type="Proteomes" id="UP000525623"/>
    </source>
</evidence>
<dbReference type="SUPFAM" id="SSF56349">
    <property type="entry name" value="DNA breaking-rejoining enzymes"/>
    <property type="match status" value="1"/>
</dbReference>
<organism evidence="4 5">
    <name type="scientific">Gluconacetobacter tumulicola</name>
    <dbReference type="NCBI Taxonomy" id="1017177"/>
    <lineage>
        <taxon>Bacteria</taxon>
        <taxon>Pseudomonadati</taxon>
        <taxon>Pseudomonadota</taxon>
        <taxon>Alphaproteobacteria</taxon>
        <taxon>Acetobacterales</taxon>
        <taxon>Acetobacteraceae</taxon>
        <taxon>Gluconacetobacter</taxon>
    </lineage>
</organism>
<keyword evidence="5" id="KW-1185">Reference proteome</keyword>
<dbReference type="GO" id="GO:0015074">
    <property type="term" value="P:DNA integration"/>
    <property type="evidence" value="ECO:0007669"/>
    <property type="project" value="UniProtKB-KW"/>
</dbReference>
<evidence type="ECO:0000256" key="1">
    <source>
        <dbReference type="ARBA" id="ARBA00022908"/>
    </source>
</evidence>
<sequence>MSTTLPGASKKPYSIYSPSNSKNWYVSFSIKGVGQKRIALRTSDKEQALILAEAVWERETRNDKSESAPKAKTVNQLVEQYIREEKVAPSERTTLTRYVSEYWRFFTPDMITTKMIIGFVKWRKTYWTENAGKTDEYVEYQRGDRTVRRRVSHDIPSDATLKTERSTLRKFLKYCLKERYIAVLPAFPSAPKIEKKKAVAFTNDDITAIGKYLGDQWERSSQSDSSAVPSRLRYTNLMLMAYFDLLRLSGITPRECNALKWDDILGWDFETRPSDHEIPQNITIRIGHPKKPRTVIPLMDFGKSLHLLMLTQMSRGQKLEQSHIWRYGNGQHANDLGEKILAAIKKCRLDIDANGNPRNLESIRIHYIMSVINAVGSVDMVAENVGLTLSALEKLTGIEYRRLERSRELLRIAI</sequence>
<keyword evidence="2" id="KW-0238">DNA-binding</keyword>
<name>A0A7W4PB82_9PROT</name>
<keyword evidence="1" id="KW-0229">DNA integration</keyword>
<evidence type="ECO:0000313" key="4">
    <source>
        <dbReference type="EMBL" id="MBB2180870.1"/>
    </source>
</evidence>
<dbReference type="InterPro" id="IPR011010">
    <property type="entry name" value="DNA_brk_join_enz"/>
</dbReference>
<evidence type="ECO:0000259" key="3">
    <source>
        <dbReference type="PROSITE" id="PS51900"/>
    </source>
</evidence>
<evidence type="ECO:0000256" key="2">
    <source>
        <dbReference type="PROSITE-ProRule" id="PRU01248"/>
    </source>
</evidence>
<proteinExistence type="predicted"/>
<reference evidence="4 5" key="1">
    <citation type="submission" date="2020-04" db="EMBL/GenBank/DDBJ databases">
        <title>Description of novel Gluconacetobacter.</title>
        <authorList>
            <person name="Sombolestani A."/>
        </authorList>
    </citation>
    <scope>NUCLEOTIDE SEQUENCE [LARGE SCALE GENOMIC DNA]</scope>
    <source>
        <strain evidence="4 5">LMG 27725</strain>
    </source>
</reference>
<dbReference type="PROSITE" id="PS51900">
    <property type="entry name" value="CB"/>
    <property type="match status" value="1"/>
</dbReference>
<gene>
    <name evidence="4" type="ORF">HLH29_17190</name>
</gene>
<dbReference type="GO" id="GO:0003677">
    <property type="term" value="F:DNA binding"/>
    <property type="evidence" value="ECO:0007669"/>
    <property type="project" value="UniProtKB-UniRule"/>
</dbReference>
<feature type="domain" description="Core-binding (CB)" evidence="3">
    <location>
        <begin position="72"/>
        <end position="176"/>
    </location>
</feature>
<dbReference type="InterPro" id="IPR044068">
    <property type="entry name" value="CB"/>
</dbReference>
<protein>
    <recommendedName>
        <fullName evidence="3">Core-binding (CB) domain-containing protein</fullName>
    </recommendedName>
</protein>
<dbReference type="Proteomes" id="UP000525623">
    <property type="component" value="Unassembled WGS sequence"/>
</dbReference>
<dbReference type="EMBL" id="JABEQL010000034">
    <property type="protein sequence ID" value="MBB2180870.1"/>
    <property type="molecule type" value="Genomic_DNA"/>
</dbReference>
<comment type="caution">
    <text evidence="4">The sequence shown here is derived from an EMBL/GenBank/DDBJ whole genome shotgun (WGS) entry which is preliminary data.</text>
</comment>